<evidence type="ECO:0000313" key="8">
    <source>
        <dbReference type="Proteomes" id="UP000276991"/>
    </source>
</evidence>
<gene>
    <name evidence="7" type="ORF">NAV_LOCUS3651</name>
</gene>
<dbReference type="GO" id="GO:0070008">
    <property type="term" value="F:serine-type exopeptidase activity"/>
    <property type="evidence" value="ECO:0007669"/>
    <property type="project" value="InterPro"/>
</dbReference>
<keyword evidence="8" id="KW-1185">Reference proteome</keyword>
<comment type="similarity">
    <text evidence="1">Belongs to the peptidase S28 family.</text>
</comment>
<evidence type="ECO:0008006" key="9">
    <source>
        <dbReference type="Google" id="ProtNLM"/>
    </source>
</evidence>
<evidence type="ECO:0000256" key="5">
    <source>
        <dbReference type="ARBA" id="ARBA00022825"/>
    </source>
</evidence>
<dbReference type="Gene3D" id="3.40.50.1820">
    <property type="entry name" value="alpha/beta hydrolase"/>
    <property type="match status" value="1"/>
</dbReference>
<keyword evidence="6" id="KW-0325">Glycoprotein</keyword>
<proteinExistence type="inferred from homology"/>
<dbReference type="PANTHER" id="PTHR11010:SF104">
    <property type="entry name" value="SERINE PROTEASE PCP-1-RELATED"/>
    <property type="match status" value="1"/>
</dbReference>
<accession>A0A498SBD4</accession>
<evidence type="ECO:0000256" key="1">
    <source>
        <dbReference type="ARBA" id="ARBA00011079"/>
    </source>
</evidence>
<dbReference type="Gene3D" id="1.20.120.980">
    <property type="entry name" value="Serine carboxypeptidase S28, SKS domain"/>
    <property type="match status" value="1"/>
</dbReference>
<dbReference type="AlphaFoldDB" id="A0A498SBD4"/>
<dbReference type="GO" id="GO:0008239">
    <property type="term" value="F:dipeptidyl-peptidase activity"/>
    <property type="evidence" value="ECO:0007669"/>
    <property type="project" value="TreeGrafter"/>
</dbReference>
<dbReference type="Pfam" id="PF05577">
    <property type="entry name" value="Peptidase_S28"/>
    <property type="match status" value="1"/>
</dbReference>
<keyword evidence="3" id="KW-0732">Signal</keyword>
<dbReference type="SUPFAM" id="SSF53474">
    <property type="entry name" value="alpha/beta-Hydrolases"/>
    <property type="match status" value="2"/>
</dbReference>
<evidence type="ECO:0000256" key="2">
    <source>
        <dbReference type="ARBA" id="ARBA00022670"/>
    </source>
</evidence>
<dbReference type="InterPro" id="IPR042269">
    <property type="entry name" value="Ser_carbopepase_S28_SKS"/>
</dbReference>
<keyword evidence="2" id="KW-0645">Protease</keyword>
<dbReference type="FunFam" id="1.20.120.980:FF:000007">
    <property type="entry name" value="Predicted protein"/>
    <property type="match status" value="1"/>
</dbReference>
<reference evidence="7 8" key="1">
    <citation type="submission" date="2018-08" db="EMBL/GenBank/DDBJ databases">
        <authorList>
            <person name="Laetsch R D."/>
            <person name="Stevens L."/>
            <person name="Kumar S."/>
            <person name="Blaxter L. M."/>
        </authorList>
    </citation>
    <scope>NUCLEOTIDE SEQUENCE [LARGE SCALE GENOMIC DNA]</scope>
</reference>
<dbReference type="GO" id="GO:0006508">
    <property type="term" value="P:proteolysis"/>
    <property type="evidence" value="ECO:0007669"/>
    <property type="project" value="UniProtKB-KW"/>
</dbReference>
<dbReference type="Proteomes" id="UP000276991">
    <property type="component" value="Unassembled WGS sequence"/>
</dbReference>
<keyword evidence="5" id="KW-0720">Serine protease</keyword>
<evidence type="ECO:0000256" key="6">
    <source>
        <dbReference type="ARBA" id="ARBA00023180"/>
    </source>
</evidence>
<dbReference type="STRING" id="6277.A0A498SBD4"/>
<evidence type="ECO:0000313" key="7">
    <source>
        <dbReference type="EMBL" id="VBB28821.1"/>
    </source>
</evidence>
<organism evidence="7 8">
    <name type="scientific">Acanthocheilonema viteae</name>
    <name type="common">Filarial nematode worm</name>
    <name type="synonym">Dipetalonema viteae</name>
    <dbReference type="NCBI Taxonomy" id="6277"/>
    <lineage>
        <taxon>Eukaryota</taxon>
        <taxon>Metazoa</taxon>
        <taxon>Ecdysozoa</taxon>
        <taxon>Nematoda</taxon>
        <taxon>Chromadorea</taxon>
        <taxon>Rhabditida</taxon>
        <taxon>Spirurina</taxon>
        <taxon>Spiruromorpha</taxon>
        <taxon>Filarioidea</taxon>
        <taxon>Onchocercidae</taxon>
        <taxon>Acanthocheilonema</taxon>
    </lineage>
</organism>
<evidence type="ECO:0000256" key="4">
    <source>
        <dbReference type="ARBA" id="ARBA00022801"/>
    </source>
</evidence>
<dbReference type="OrthoDB" id="2130629at2759"/>
<dbReference type="InterPro" id="IPR029058">
    <property type="entry name" value="AB_hydrolase_fold"/>
</dbReference>
<dbReference type="PANTHER" id="PTHR11010">
    <property type="entry name" value="PROTEASE S28 PRO-X CARBOXYPEPTIDASE-RELATED"/>
    <property type="match status" value="1"/>
</dbReference>
<dbReference type="EMBL" id="UPTC01000481">
    <property type="protein sequence ID" value="VBB28821.1"/>
    <property type="molecule type" value="Genomic_DNA"/>
</dbReference>
<evidence type="ECO:0000256" key="3">
    <source>
        <dbReference type="ARBA" id="ARBA00022729"/>
    </source>
</evidence>
<dbReference type="InterPro" id="IPR008758">
    <property type="entry name" value="Peptidase_S28"/>
</dbReference>
<protein>
    <recommendedName>
        <fullName evidence="9">Serine carboxypeptidase S28 family protein</fullName>
    </recommendedName>
</protein>
<name>A0A498SBD4_ACAVI</name>
<sequence length="560" mass="64000">MVGVISISDNVRELDVFPPIMNLISRSIIRNISNDLWMATETMDVLNYDWNVKWYHSMPIDHFSYRAVEIFSLKYLVNYSYFHCGGPLFFYVGNEGAVESFAQNTGIMWDLAPSFHAAIVFAEHRYYGESKPYGERSYTSVSRLGYLNDIQALADFAELISFLRTDQGELGFCPTGTEIPVIVFGGSYGGILAAWFRMKYPHIVDGAWASSAPIRNFYGTGVNPDRVSNITTTNYVNSGCDREVFSKGFSAIEKLSETEEGRKKLNRIFHSEPGYEMESSHDFINLYSYIYAAIFYMAMSDYPYPTNFLTPLPGYPVKYVCQNATKAKTSDEGLAEQLYNIINVYYNYTGQLSYHCFTDGCQKLTPFHNHDEDTAWNWQCCTSLTVQTCDRGGENDFFLNTCGNSDSLINTDMKYCTKLFENIGYNSNFFKYEDAMIRYGMTYNATSNIIFSNGKLDPWSGGGIYENSPGIMEAMKKGVYIFHMSDAAHHLDLRAPNTCDPPSVTYERFQVVNILKCWVYKNCTELPKSNPLPDNIDWQVPHNCQFIKYGYPWGYMQSKK</sequence>
<keyword evidence="4" id="KW-0378">Hydrolase</keyword>